<dbReference type="Proteomes" id="UP001339883">
    <property type="component" value="Unassembled WGS sequence"/>
</dbReference>
<protein>
    <submittedName>
        <fullName evidence="1">Uncharacterized protein</fullName>
    </submittedName>
</protein>
<gene>
    <name evidence="1" type="ORF">I2F25_02565</name>
</gene>
<organism evidence="1 2">
    <name type="scientific">Acinetobacter pollinis</name>
    <dbReference type="NCBI Taxonomy" id="2605270"/>
    <lineage>
        <taxon>Bacteria</taxon>
        <taxon>Pseudomonadati</taxon>
        <taxon>Pseudomonadota</taxon>
        <taxon>Gammaproteobacteria</taxon>
        <taxon>Moraxellales</taxon>
        <taxon>Moraxellaceae</taxon>
        <taxon>Acinetobacter</taxon>
    </lineage>
</organism>
<evidence type="ECO:0000313" key="1">
    <source>
        <dbReference type="EMBL" id="MEB5475949.1"/>
    </source>
</evidence>
<comment type="caution">
    <text evidence="1">The sequence shown here is derived from an EMBL/GenBank/DDBJ whole genome shotgun (WGS) entry which is preliminary data.</text>
</comment>
<proteinExistence type="predicted"/>
<sequence>MIIQDSQAQHVLNVFKNDTWQEKQAVVETLYMLGHLTNDEHTKLTQESMHIKNQVRQQEEAELFGEVYA</sequence>
<name>A0ABU6DQ04_9GAMM</name>
<dbReference type="RefSeq" id="WP_325774529.1">
    <property type="nucleotide sequence ID" value="NZ_VTDN01000002.1"/>
</dbReference>
<evidence type="ECO:0000313" key="2">
    <source>
        <dbReference type="Proteomes" id="UP001339883"/>
    </source>
</evidence>
<dbReference type="EMBL" id="VTDN01000002">
    <property type="protein sequence ID" value="MEB5475949.1"/>
    <property type="molecule type" value="Genomic_DNA"/>
</dbReference>
<reference evidence="1 2" key="1">
    <citation type="submission" date="2019-08" db="EMBL/GenBank/DDBJ databases">
        <title>Five species of Acinetobacter isolated from floral nectar and animal pollinators.</title>
        <authorList>
            <person name="Hendry T.A."/>
        </authorList>
    </citation>
    <scope>NUCLEOTIDE SEQUENCE [LARGE SCALE GENOMIC DNA]</scope>
    <source>
        <strain evidence="1 2">MD18.27</strain>
    </source>
</reference>
<accession>A0ABU6DQ04</accession>
<keyword evidence="2" id="KW-1185">Reference proteome</keyword>